<dbReference type="Pfam" id="PF00061">
    <property type="entry name" value="Lipocalin"/>
    <property type="match status" value="1"/>
</dbReference>
<reference evidence="35" key="2">
    <citation type="submission" date="2025-08" db="UniProtKB">
        <authorList>
            <consortium name="Ensembl"/>
        </authorList>
    </citation>
    <scope>IDENTIFICATION</scope>
</reference>
<dbReference type="GO" id="GO:0045187">
    <property type="term" value="P:regulation of circadian sleep/wake cycle, sleep"/>
    <property type="evidence" value="ECO:0007669"/>
    <property type="project" value="Ensembl"/>
</dbReference>
<evidence type="ECO:0000256" key="14">
    <source>
        <dbReference type="ARBA" id="ARBA00022675"/>
    </source>
</evidence>
<keyword evidence="14" id="KW-0467">Mast cell degranulation</keyword>
<evidence type="ECO:0000256" key="33">
    <source>
        <dbReference type="SAM" id="SignalP"/>
    </source>
</evidence>
<evidence type="ECO:0000256" key="30">
    <source>
        <dbReference type="ARBA" id="ARBA00031917"/>
    </source>
</evidence>
<comment type="similarity">
    <text evidence="6 32">Belongs to the calycin superfamily. Lipocalin family.</text>
</comment>
<comment type="subcellular location">
    <subcellularLocation>
        <location evidence="4">Cytoplasm</location>
        <location evidence="4">Perinuclear region</location>
    </subcellularLocation>
    <subcellularLocation>
        <location evidence="3">Golgi apparatus</location>
    </subcellularLocation>
    <subcellularLocation>
        <location evidence="1">Nucleus membrane</location>
    </subcellularLocation>
    <subcellularLocation>
        <location evidence="2">Rough endoplasmic reticulum</location>
    </subcellularLocation>
    <subcellularLocation>
        <location evidence="5">Secreted</location>
    </subcellularLocation>
</comment>
<evidence type="ECO:0000256" key="24">
    <source>
        <dbReference type="ARBA" id="ARBA00023235"/>
    </source>
</evidence>
<evidence type="ECO:0000256" key="27">
    <source>
        <dbReference type="ARBA" id="ARBA00023799"/>
    </source>
</evidence>
<dbReference type="Ensembl" id="ENSPEMT00000010453.2">
    <property type="protein sequence ID" value="ENSPEMP00000006339.1"/>
    <property type="gene ID" value="ENSPEMG00000008581.2"/>
</dbReference>
<evidence type="ECO:0000256" key="1">
    <source>
        <dbReference type="ARBA" id="ARBA00004126"/>
    </source>
</evidence>
<keyword evidence="8" id="KW-0813">Transport</keyword>
<keyword evidence="16" id="KW-0256">Endoplasmic reticulum</keyword>
<dbReference type="Proteomes" id="UP000694547">
    <property type="component" value="Chromosome 4"/>
</dbReference>
<feature type="signal peptide" evidence="33">
    <location>
        <begin position="1"/>
        <end position="24"/>
    </location>
</feature>
<reference evidence="35" key="3">
    <citation type="submission" date="2025-09" db="UniProtKB">
        <authorList>
            <consortium name="Ensembl"/>
        </authorList>
    </citation>
    <scope>IDENTIFICATION</scope>
</reference>
<sequence>MTALRMLWMGLVLLGLLGFPQTLAQGEGHVSVQPNFQQGKFLGPWYVVALASNSTWFRDKRTGMFMCKSVLAPSTDGGSLNLTSIFLRRNQCETKIMILQPGKVPGQFNYRSPHSGNTQAISVVETNYNEYALLLSTGTKGMGQPFRMTSLYSRTQTIKDELKKKFTTFSHDYGLTEEDIVFLPQPDKCIK</sequence>
<protein>
    <recommendedName>
        <fullName evidence="28">Prostaglandin-H2 D-isomerase</fullName>
        <ecNumber evidence="27">5.3.99.2</ecNumber>
    </recommendedName>
    <alternativeName>
        <fullName evidence="31">Glutathione-independent PGD synthase</fullName>
    </alternativeName>
    <alternativeName>
        <fullName evidence="30">Lipocalin-type prostaglandin-D synthase</fullName>
    </alternativeName>
    <alternativeName>
        <fullName evidence="29">Prostaglandin-D2 synthase</fullName>
    </alternativeName>
</protein>
<keyword evidence="17" id="KW-0276">Fatty acid metabolism</keyword>
<dbReference type="PRINTS" id="PR00179">
    <property type="entry name" value="LIPOCALIN"/>
</dbReference>
<evidence type="ECO:0000256" key="18">
    <source>
        <dbReference type="ARBA" id="ARBA00023034"/>
    </source>
</evidence>
<dbReference type="GO" id="GO:0043303">
    <property type="term" value="P:mast cell degranulation"/>
    <property type="evidence" value="ECO:0007669"/>
    <property type="project" value="UniProtKB-KW"/>
</dbReference>
<dbReference type="PROSITE" id="PS00213">
    <property type="entry name" value="LIPOCALIN"/>
    <property type="match status" value="1"/>
</dbReference>
<evidence type="ECO:0000313" key="35">
    <source>
        <dbReference type="Ensembl" id="ENSPEMP00000006339.1"/>
    </source>
</evidence>
<keyword evidence="20" id="KW-0472">Membrane</keyword>
<accession>A0A8C8T8L3</accession>
<evidence type="ECO:0000256" key="13">
    <source>
        <dbReference type="ARBA" id="ARBA00022585"/>
    </source>
</evidence>
<keyword evidence="15 33" id="KW-0732">Signal</keyword>
<dbReference type="GO" id="GO:0019371">
    <property type="term" value="P:cyclooxygenase pathway"/>
    <property type="evidence" value="ECO:0007669"/>
    <property type="project" value="Ensembl"/>
</dbReference>
<dbReference type="GO" id="GO:0005504">
    <property type="term" value="F:fatty acid binding"/>
    <property type="evidence" value="ECO:0007669"/>
    <property type="project" value="Ensembl"/>
</dbReference>
<dbReference type="InterPro" id="IPR022272">
    <property type="entry name" value="Lipocalin_CS"/>
</dbReference>
<evidence type="ECO:0000256" key="15">
    <source>
        <dbReference type="ARBA" id="ARBA00022729"/>
    </source>
</evidence>
<reference evidence="35 36" key="1">
    <citation type="submission" date="2018-10" db="EMBL/GenBank/DDBJ databases">
        <title>Improved assembly of the deer mouse Peromyscus maniculatus genome.</title>
        <authorList>
            <person name="Lassance J.-M."/>
            <person name="Hoekstra H.E."/>
        </authorList>
    </citation>
    <scope>NUCLEOTIDE SEQUENCE [LARGE SCALE GENOMIC DNA]</scope>
</reference>
<evidence type="ECO:0000256" key="17">
    <source>
        <dbReference type="ARBA" id="ARBA00022832"/>
    </source>
</evidence>
<proteinExistence type="inferred from homology"/>
<evidence type="ECO:0000256" key="28">
    <source>
        <dbReference type="ARBA" id="ARBA00023891"/>
    </source>
</evidence>
<keyword evidence="12" id="KW-0964">Secreted</keyword>
<dbReference type="GO" id="GO:0031965">
    <property type="term" value="C:nuclear membrane"/>
    <property type="evidence" value="ECO:0007669"/>
    <property type="project" value="UniProtKB-SubCell"/>
</dbReference>
<dbReference type="GO" id="GO:0005794">
    <property type="term" value="C:Golgi apparatus"/>
    <property type="evidence" value="ECO:0007669"/>
    <property type="project" value="UniProtKB-SubCell"/>
</dbReference>
<evidence type="ECO:0000256" key="31">
    <source>
        <dbReference type="ARBA" id="ARBA00032350"/>
    </source>
</evidence>
<evidence type="ECO:0000256" key="5">
    <source>
        <dbReference type="ARBA" id="ARBA00004613"/>
    </source>
</evidence>
<dbReference type="GO" id="GO:0010467">
    <property type="term" value="P:gene expression"/>
    <property type="evidence" value="ECO:0007669"/>
    <property type="project" value="Ensembl"/>
</dbReference>
<dbReference type="PANTHER" id="PTHR11430">
    <property type="entry name" value="LIPOCALIN"/>
    <property type="match status" value="1"/>
</dbReference>
<evidence type="ECO:0000313" key="36">
    <source>
        <dbReference type="Proteomes" id="UP000694547"/>
    </source>
</evidence>
<evidence type="ECO:0000256" key="32">
    <source>
        <dbReference type="RuleBase" id="RU003695"/>
    </source>
</evidence>
<comment type="catalytic activity">
    <reaction evidence="26">
        <text>prostaglandin H2 = prostaglandin D2</text>
        <dbReference type="Rhea" id="RHEA:10600"/>
        <dbReference type="ChEBI" id="CHEBI:57405"/>
        <dbReference type="ChEBI" id="CHEBI:57406"/>
        <dbReference type="EC" id="5.3.99.2"/>
    </reaction>
</comment>
<evidence type="ECO:0000256" key="29">
    <source>
        <dbReference type="ARBA" id="ARBA00030654"/>
    </source>
</evidence>
<keyword evidence="21" id="KW-1015">Disulfide bond</keyword>
<evidence type="ECO:0000256" key="12">
    <source>
        <dbReference type="ARBA" id="ARBA00022525"/>
    </source>
</evidence>
<evidence type="ECO:0000256" key="21">
    <source>
        <dbReference type="ARBA" id="ARBA00023157"/>
    </source>
</evidence>
<organism evidence="35 36">
    <name type="scientific">Peromyscus maniculatus bairdii</name>
    <name type="common">Prairie deer mouse</name>
    <dbReference type="NCBI Taxonomy" id="230844"/>
    <lineage>
        <taxon>Eukaryota</taxon>
        <taxon>Metazoa</taxon>
        <taxon>Chordata</taxon>
        <taxon>Craniata</taxon>
        <taxon>Vertebrata</taxon>
        <taxon>Euteleostomi</taxon>
        <taxon>Mammalia</taxon>
        <taxon>Eutheria</taxon>
        <taxon>Euarchontoglires</taxon>
        <taxon>Glires</taxon>
        <taxon>Rodentia</taxon>
        <taxon>Myomorpha</taxon>
        <taxon>Muroidea</taxon>
        <taxon>Cricetidae</taxon>
        <taxon>Neotominae</taxon>
        <taxon>Peromyscus</taxon>
    </lineage>
</organism>
<evidence type="ECO:0000256" key="8">
    <source>
        <dbReference type="ARBA" id="ARBA00022448"/>
    </source>
</evidence>
<evidence type="ECO:0000256" key="25">
    <source>
        <dbReference type="ARBA" id="ARBA00023242"/>
    </source>
</evidence>
<evidence type="ECO:0000256" key="9">
    <source>
        <dbReference type="ARBA" id="ARBA00022490"/>
    </source>
</evidence>
<dbReference type="AlphaFoldDB" id="A0A8C8T8L3"/>
<evidence type="ECO:0000256" key="23">
    <source>
        <dbReference type="ARBA" id="ARBA00023180"/>
    </source>
</evidence>
<keyword evidence="22" id="KW-0275">Fatty acid biosynthesis</keyword>
<dbReference type="GeneTree" id="ENSGT01120000271921"/>
<dbReference type="InterPro" id="IPR002345">
    <property type="entry name" value="Lipocalin"/>
</dbReference>
<dbReference type="PANTHER" id="PTHR11430:SF86">
    <property type="entry name" value="PROSTAGLANDIN-H2 D-ISOMERASE"/>
    <property type="match status" value="1"/>
</dbReference>
<evidence type="ECO:0000256" key="16">
    <source>
        <dbReference type="ARBA" id="ARBA00022824"/>
    </source>
</evidence>
<evidence type="ECO:0000256" key="22">
    <source>
        <dbReference type="ARBA" id="ARBA00023160"/>
    </source>
</evidence>
<keyword evidence="24" id="KW-0413">Isomerase</keyword>
<dbReference type="GO" id="GO:2000255">
    <property type="term" value="P:negative regulation of male germ cell proliferation"/>
    <property type="evidence" value="ECO:0007669"/>
    <property type="project" value="Ensembl"/>
</dbReference>
<keyword evidence="9" id="KW-0963">Cytoplasm</keyword>
<keyword evidence="13" id="KW-0643">Prostaglandin biosynthesis</keyword>
<evidence type="ECO:0000256" key="2">
    <source>
        <dbReference type="ARBA" id="ARBA00004427"/>
    </source>
</evidence>
<keyword evidence="19" id="KW-0443">Lipid metabolism</keyword>
<name>A0A8C8T8L3_PERMB</name>
<evidence type="ECO:0000256" key="10">
    <source>
        <dbReference type="ARBA" id="ARBA00022501"/>
    </source>
</evidence>
<evidence type="ECO:0000256" key="19">
    <source>
        <dbReference type="ARBA" id="ARBA00023098"/>
    </source>
</evidence>
<keyword evidence="11" id="KW-0444">Lipid biosynthesis</keyword>
<evidence type="ECO:0000256" key="3">
    <source>
        <dbReference type="ARBA" id="ARBA00004555"/>
    </source>
</evidence>
<keyword evidence="25" id="KW-0539">Nucleus</keyword>
<evidence type="ECO:0000256" key="6">
    <source>
        <dbReference type="ARBA" id="ARBA00006889"/>
    </source>
</evidence>
<comment type="subunit">
    <text evidence="7">Monomer.</text>
</comment>
<dbReference type="InterPro" id="IPR000566">
    <property type="entry name" value="Lipocln_cytosolic_FA-bd_dom"/>
</dbReference>
<keyword evidence="18" id="KW-0333">Golgi apparatus</keyword>
<evidence type="ECO:0000256" key="26">
    <source>
        <dbReference type="ARBA" id="ARBA00023698"/>
    </source>
</evidence>
<feature type="domain" description="Lipocalin/cytosolic fatty-acid binding" evidence="34">
    <location>
        <begin position="43"/>
        <end position="185"/>
    </location>
</feature>
<dbReference type="GO" id="GO:0005791">
    <property type="term" value="C:rough endoplasmic reticulum"/>
    <property type="evidence" value="ECO:0007669"/>
    <property type="project" value="UniProtKB-SubCell"/>
</dbReference>
<feature type="chain" id="PRO_5034845765" description="Prostaglandin-H2 D-isomerase" evidence="33">
    <location>
        <begin position="25"/>
        <end position="191"/>
    </location>
</feature>
<keyword evidence="23" id="KW-0325">Glycoprotein</keyword>
<evidence type="ECO:0000256" key="7">
    <source>
        <dbReference type="ARBA" id="ARBA00011245"/>
    </source>
</evidence>
<evidence type="ECO:0000256" key="11">
    <source>
        <dbReference type="ARBA" id="ARBA00022516"/>
    </source>
</evidence>
<dbReference type="GO" id="GO:0005501">
    <property type="term" value="F:retinoid binding"/>
    <property type="evidence" value="ECO:0007669"/>
    <property type="project" value="Ensembl"/>
</dbReference>
<dbReference type="EC" id="5.3.99.2" evidence="27"/>
<dbReference type="PRINTS" id="PR01254">
    <property type="entry name" value="PGNDSYNTHASE"/>
</dbReference>
<evidence type="ECO:0000256" key="4">
    <source>
        <dbReference type="ARBA" id="ARBA00004556"/>
    </source>
</evidence>
<keyword evidence="10" id="KW-0644">Prostaglandin metabolism</keyword>
<dbReference type="GO" id="GO:0005615">
    <property type="term" value="C:extracellular space"/>
    <property type="evidence" value="ECO:0007669"/>
    <property type="project" value="Ensembl"/>
</dbReference>
<dbReference type="GO" id="GO:0004667">
    <property type="term" value="F:prostaglandin-D synthase activity"/>
    <property type="evidence" value="ECO:0007669"/>
    <property type="project" value="UniProtKB-EC"/>
</dbReference>
<dbReference type="InterPro" id="IPR012674">
    <property type="entry name" value="Calycin"/>
</dbReference>
<keyword evidence="36" id="KW-1185">Reference proteome</keyword>
<dbReference type="GO" id="GO:0048471">
    <property type="term" value="C:perinuclear region of cytoplasm"/>
    <property type="evidence" value="ECO:0007669"/>
    <property type="project" value="UniProtKB-SubCell"/>
</dbReference>
<evidence type="ECO:0000256" key="20">
    <source>
        <dbReference type="ARBA" id="ARBA00023136"/>
    </source>
</evidence>
<dbReference type="SUPFAM" id="SSF50814">
    <property type="entry name" value="Lipocalins"/>
    <property type="match status" value="1"/>
</dbReference>
<dbReference type="Gene3D" id="2.40.128.20">
    <property type="match status" value="1"/>
</dbReference>
<evidence type="ECO:0000259" key="34">
    <source>
        <dbReference type="Pfam" id="PF00061"/>
    </source>
</evidence>